<dbReference type="InterPro" id="IPR017972">
    <property type="entry name" value="Cyt_P450_CS"/>
</dbReference>
<dbReference type="FunFam" id="1.10.630.10:FF:000126">
    <property type="entry name" value="Predicted protein"/>
    <property type="match status" value="1"/>
</dbReference>
<evidence type="ECO:0000256" key="4">
    <source>
        <dbReference type="ARBA" id="ARBA00022617"/>
    </source>
</evidence>
<organism evidence="14 15">
    <name type="scientific">Linum tenue</name>
    <dbReference type="NCBI Taxonomy" id="586396"/>
    <lineage>
        <taxon>Eukaryota</taxon>
        <taxon>Viridiplantae</taxon>
        <taxon>Streptophyta</taxon>
        <taxon>Embryophyta</taxon>
        <taxon>Tracheophyta</taxon>
        <taxon>Spermatophyta</taxon>
        <taxon>Magnoliopsida</taxon>
        <taxon>eudicotyledons</taxon>
        <taxon>Gunneridae</taxon>
        <taxon>Pentapetalae</taxon>
        <taxon>rosids</taxon>
        <taxon>fabids</taxon>
        <taxon>Malpighiales</taxon>
        <taxon>Linaceae</taxon>
        <taxon>Linum</taxon>
    </lineage>
</organism>
<evidence type="ECO:0000313" key="15">
    <source>
        <dbReference type="Proteomes" id="UP001154282"/>
    </source>
</evidence>
<keyword evidence="5" id="KW-0812">Transmembrane</keyword>
<dbReference type="Proteomes" id="UP001154282">
    <property type="component" value="Unassembled WGS sequence"/>
</dbReference>
<dbReference type="GO" id="GO:0004497">
    <property type="term" value="F:monooxygenase activity"/>
    <property type="evidence" value="ECO:0007669"/>
    <property type="project" value="UniProtKB-KW"/>
</dbReference>
<dbReference type="InterPro" id="IPR002401">
    <property type="entry name" value="Cyt_P450_E_grp-I"/>
</dbReference>
<comment type="similarity">
    <text evidence="3 13">Belongs to the cytochrome P450 family.</text>
</comment>
<keyword evidence="7" id="KW-1133">Transmembrane helix</keyword>
<evidence type="ECO:0000256" key="5">
    <source>
        <dbReference type="ARBA" id="ARBA00022692"/>
    </source>
</evidence>
<feature type="binding site" description="axial binding residue" evidence="12">
    <location>
        <position position="280"/>
    </location>
    <ligand>
        <name>heme</name>
        <dbReference type="ChEBI" id="CHEBI:30413"/>
    </ligand>
    <ligandPart>
        <name>Fe</name>
        <dbReference type="ChEBI" id="CHEBI:18248"/>
    </ligandPart>
</feature>
<evidence type="ECO:0000256" key="9">
    <source>
        <dbReference type="ARBA" id="ARBA00023004"/>
    </source>
</evidence>
<dbReference type="SUPFAM" id="SSF48264">
    <property type="entry name" value="Cytochrome P450"/>
    <property type="match status" value="1"/>
</dbReference>
<comment type="caution">
    <text evidence="14">The sequence shown here is derived from an EMBL/GenBank/DDBJ whole genome shotgun (WGS) entry which is preliminary data.</text>
</comment>
<dbReference type="GO" id="GO:0005506">
    <property type="term" value="F:iron ion binding"/>
    <property type="evidence" value="ECO:0007669"/>
    <property type="project" value="InterPro"/>
</dbReference>
<dbReference type="Gene3D" id="1.10.630.10">
    <property type="entry name" value="Cytochrome P450"/>
    <property type="match status" value="1"/>
</dbReference>
<evidence type="ECO:0000256" key="11">
    <source>
        <dbReference type="ARBA" id="ARBA00023136"/>
    </source>
</evidence>
<reference evidence="14" key="1">
    <citation type="submission" date="2022-08" db="EMBL/GenBank/DDBJ databases">
        <authorList>
            <person name="Gutierrez-Valencia J."/>
        </authorList>
    </citation>
    <scope>NUCLEOTIDE SEQUENCE</scope>
</reference>
<keyword evidence="4 12" id="KW-0349">Heme</keyword>
<evidence type="ECO:0000256" key="12">
    <source>
        <dbReference type="PIRSR" id="PIRSR602401-1"/>
    </source>
</evidence>
<dbReference type="GO" id="GO:0016020">
    <property type="term" value="C:membrane"/>
    <property type="evidence" value="ECO:0007669"/>
    <property type="project" value="UniProtKB-SubCell"/>
</dbReference>
<dbReference type="Pfam" id="PF00067">
    <property type="entry name" value="p450"/>
    <property type="match status" value="1"/>
</dbReference>
<dbReference type="PANTHER" id="PTHR47953:SF19">
    <property type="entry name" value="OS06G0641600 PROTEIN"/>
    <property type="match status" value="1"/>
</dbReference>
<keyword evidence="10 13" id="KW-0503">Monooxygenase</keyword>
<dbReference type="InterPro" id="IPR001128">
    <property type="entry name" value="Cyt_P450"/>
</dbReference>
<evidence type="ECO:0000256" key="13">
    <source>
        <dbReference type="RuleBase" id="RU000461"/>
    </source>
</evidence>
<dbReference type="PRINTS" id="PR00463">
    <property type="entry name" value="EP450I"/>
</dbReference>
<dbReference type="GO" id="GO:0020037">
    <property type="term" value="F:heme binding"/>
    <property type="evidence" value="ECO:0007669"/>
    <property type="project" value="InterPro"/>
</dbReference>
<keyword evidence="8 13" id="KW-0560">Oxidoreductase</keyword>
<keyword evidence="6 12" id="KW-0479">Metal-binding</keyword>
<evidence type="ECO:0000256" key="2">
    <source>
        <dbReference type="ARBA" id="ARBA00004167"/>
    </source>
</evidence>
<dbReference type="InterPro" id="IPR052306">
    <property type="entry name" value="CYP450_71D"/>
</dbReference>
<evidence type="ECO:0000256" key="7">
    <source>
        <dbReference type="ARBA" id="ARBA00022989"/>
    </source>
</evidence>
<feature type="non-terminal residue" evidence="14">
    <location>
        <position position="1"/>
    </location>
</feature>
<proteinExistence type="inferred from homology"/>
<evidence type="ECO:0000256" key="10">
    <source>
        <dbReference type="ARBA" id="ARBA00023033"/>
    </source>
</evidence>
<accession>A0AAV0MG96</accession>
<dbReference type="EMBL" id="CAMGYJ010000007">
    <property type="protein sequence ID" value="CAI0445435.1"/>
    <property type="molecule type" value="Genomic_DNA"/>
</dbReference>
<dbReference type="PRINTS" id="PR00385">
    <property type="entry name" value="P450"/>
</dbReference>
<keyword evidence="9 12" id="KW-0408">Iron</keyword>
<name>A0AAV0MG96_9ROSI</name>
<keyword evidence="11" id="KW-0472">Membrane</keyword>
<evidence type="ECO:0008006" key="16">
    <source>
        <dbReference type="Google" id="ProtNLM"/>
    </source>
</evidence>
<evidence type="ECO:0000256" key="1">
    <source>
        <dbReference type="ARBA" id="ARBA00001971"/>
    </source>
</evidence>
<evidence type="ECO:0000313" key="14">
    <source>
        <dbReference type="EMBL" id="CAI0445435.1"/>
    </source>
</evidence>
<comment type="cofactor">
    <cofactor evidence="1 12">
        <name>heme</name>
        <dbReference type="ChEBI" id="CHEBI:30413"/>
    </cofactor>
</comment>
<gene>
    <name evidence="14" type="ORF">LITE_LOCUS28554</name>
</gene>
<dbReference type="PANTHER" id="PTHR47953">
    <property type="entry name" value="OS08G0105600 PROTEIN"/>
    <property type="match status" value="1"/>
</dbReference>
<comment type="subcellular location">
    <subcellularLocation>
        <location evidence="2">Membrane</location>
        <topology evidence="2">Single-pass membrane protein</topology>
    </subcellularLocation>
</comment>
<evidence type="ECO:0000256" key="8">
    <source>
        <dbReference type="ARBA" id="ARBA00023002"/>
    </source>
</evidence>
<keyword evidence="15" id="KW-1185">Reference proteome</keyword>
<evidence type="ECO:0000256" key="3">
    <source>
        <dbReference type="ARBA" id="ARBA00010617"/>
    </source>
</evidence>
<dbReference type="AlphaFoldDB" id="A0AAV0MG96"/>
<dbReference type="PROSITE" id="PS00086">
    <property type="entry name" value="CYTOCHROME_P450"/>
    <property type="match status" value="1"/>
</dbReference>
<evidence type="ECO:0000256" key="6">
    <source>
        <dbReference type="ARBA" id="ARBA00022723"/>
    </source>
</evidence>
<dbReference type="GO" id="GO:0016705">
    <property type="term" value="F:oxidoreductase activity, acting on paired donors, with incorporation or reduction of molecular oxygen"/>
    <property type="evidence" value="ECO:0007669"/>
    <property type="project" value="InterPro"/>
</dbReference>
<dbReference type="InterPro" id="IPR036396">
    <property type="entry name" value="Cyt_P450_sf"/>
</dbReference>
<sequence>TFKIFFLSFFLPFPSVPTYRSAFGKLRAIEKKTFMAVVDQIAATIEGFGLSDLFPSLKFIPLVTGYRAKLMALHNRADSLLEEIIRQHRDKADRKQKRHNDDDDEIEDIVDILLSLQRIGDLPLPLATDDIKAVILDVFLGGMETSATTIEWAMSELIQNPNVLRLAQEEVRQVFGDKRNVREDQLHELTYLDAVIKESMRMHPPAPVLLPRETRETVEINGFVIPAKTRVIVNAWAIGRDSSYWIDPEKFYPERFLNSSIDYKGAHFEYIPFGAGRRICPGMFFGMANLQLGLANLLLHFDWKIPDGLQHLDLMEQSGLSVSSKKLLRLIPTVASN</sequence>
<protein>
    <recommendedName>
        <fullName evidence="16">Cytochrome P450</fullName>
    </recommendedName>
</protein>